<dbReference type="InterPro" id="IPR037817">
    <property type="entry name" value="TAF7"/>
</dbReference>
<gene>
    <name evidence="7" type="ORF">ACCB12182</name>
</gene>
<dbReference type="GO" id="GO:0016251">
    <property type="term" value="F:RNA polymerase II general transcription initiation factor activity"/>
    <property type="evidence" value="ECO:0007669"/>
    <property type="project" value="TreeGrafter"/>
</dbReference>
<reference evidence="7" key="1">
    <citation type="submission" date="2011-11" db="EMBL/GenBank/DDBJ databases">
        <title>Decoding the brain transcriptome of the Eastern honeybee (Apis cerana) based on pyrosequencing.</title>
        <authorList>
            <person name="Sun L."/>
            <person name="Zheng H."/>
            <person name="Wang Y."/>
            <person name="Xie X."/>
            <person name="Zhu Y."/>
            <person name="Gu W."/>
            <person name="Wang S."/>
        </authorList>
    </citation>
    <scope>NUCLEOTIDE SEQUENCE</scope>
    <source>
        <tissue evidence="7">Brain</tissue>
    </source>
</reference>
<evidence type="ECO:0000256" key="1">
    <source>
        <dbReference type="ARBA" id="ARBA00004123"/>
    </source>
</evidence>
<accession>V9ILN3</accession>
<organism evidence="7">
    <name type="scientific">Apis cerana</name>
    <name type="common">Indian honeybee</name>
    <dbReference type="NCBI Taxonomy" id="7461"/>
    <lineage>
        <taxon>Eukaryota</taxon>
        <taxon>Metazoa</taxon>
        <taxon>Ecdysozoa</taxon>
        <taxon>Arthropoda</taxon>
        <taxon>Hexapoda</taxon>
        <taxon>Insecta</taxon>
        <taxon>Pterygota</taxon>
        <taxon>Neoptera</taxon>
        <taxon>Endopterygota</taxon>
        <taxon>Hymenoptera</taxon>
        <taxon>Apocrita</taxon>
        <taxon>Aculeata</taxon>
        <taxon>Apoidea</taxon>
        <taxon>Anthophila</taxon>
        <taxon>Apidae</taxon>
        <taxon>Apis</taxon>
    </lineage>
</organism>
<name>V9ILN3_APICE</name>
<comment type="subcellular location">
    <subcellularLocation>
        <location evidence="1">Nucleus</location>
    </subcellularLocation>
</comment>
<dbReference type="GO" id="GO:0005669">
    <property type="term" value="C:transcription factor TFIID complex"/>
    <property type="evidence" value="ECO:0007669"/>
    <property type="project" value="InterPro"/>
</dbReference>
<dbReference type="Pfam" id="PF04658">
    <property type="entry name" value="TAFII55_N"/>
    <property type="match status" value="1"/>
</dbReference>
<evidence type="ECO:0000256" key="2">
    <source>
        <dbReference type="ARBA" id="ARBA00009368"/>
    </source>
</evidence>
<dbReference type="GO" id="GO:0003743">
    <property type="term" value="F:translation initiation factor activity"/>
    <property type="evidence" value="ECO:0007669"/>
    <property type="project" value="UniProtKB-KW"/>
</dbReference>
<dbReference type="EMBL" id="JR050961">
    <property type="protein sequence ID" value="AEY61396.1"/>
    <property type="molecule type" value="mRNA"/>
</dbReference>
<dbReference type="SMART" id="SM01370">
    <property type="entry name" value="TAFII55_N"/>
    <property type="match status" value="1"/>
</dbReference>
<evidence type="ECO:0000256" key="5">
    <source>
        <dbReference type="ARBA" id="ARBA00023242"/>
    </source>
</evidence>
<keyword evidence="4" id="KW-0804">Transcription</keyword>
<evidence type="ECO:0000313" key="7">
    <source>
        <dbReference type="EMBL" id="AEY61396.1"/>
    </source>
</evidence>
<keyword evidence="7" id="KW-0396">Initiation factor</keyword>
<sequence length="125" mass="14766">MNRHPTTDYKNRSEPQVELESQFILRLPPEPARVLRETLRNGLSLKDRLSIKLENDMRYGEVRFDHWLLHGKIVDLPTIVESLKTIDNKSFYKTADICQMLICKEEDDHTTTDEESPVRQKKRSQ</sequence>
<feature type="domain" description="TAFII55 protein conserved region" evidence="6">
    <location>
        <begin position="19"/>
        <end position="124"/>
    </location>
</feature>
<dbReference type="AlphaFoldDB" id="V9ILN3"/>
<proteinExistence type="evidence at transcript level"/>
<evidence type="ECO:0000256" key="3">
    <source>
        <dbReference type="ARBA" id="ARBA00023015"/>
    </source>
</evidence>
<protein>
    <submittedName>
        <fullName evidence="7">Transcription initiation factor TFIID subunit 7</fullName>
    </submittedName>
</protein>
<dbReference type="PANTHER" id="PTHR12228:SF0">
    <property type="entry name" value="TATA-BOX BINDING PROTEIN ASSOCIATED FACTOR 7"/>
    <property type="match status" value="1"/>
</dbReference>
<dbReference type="CDD" id="cd08047">
    <property type="entry name" value="TAF7"/>
    <property type="match status" value="1"/>
</dbReference>
<evidence type="ECO:0000259" key="6">
    <source>
        <dbReference type="SMART" id="SM01370"/>
    </source>
</evidence>
<evidence type="ECO:0000256" key="4">
    <source>
        <dbReference type="ARBA" id="ARBA00023163"/>
    </source>
</evidence>
<dbReference type="GO" id="GO:0051123">
    <property type="term" value="P:RNA polymerase II preinitiation complex assembly"/>
    <property type="evidence" value="ECO:0007669"/>
    <property type="project" value="TreeGrafter"/>
</dbReference>
<keyword evidence="5" id="KW-0539">Nucleus</keyword>
<dbReference type="PANTHER" id="PTHR12228">
    <property type="entry name" value="TRANSCRIPTION INITIATION FACTOR TFIID 55 KD SUBUNIT-RELATED"/>
    <property type="match status" value="1"/>
</dbReference>
<dbReference type="InterPro" id="IPR006751">
    <property type="entry name" value="TAFII55_prot_cons_reg"/>
</dbReference>
<comment type="similarity">
    <text evidence="2">Belongs to the TAF7 family.</text>
</comment>
<keyword evidence="3" id="KW-0805">Transcription regulation</keyword>
<keyword evidence="7" id="KW-0648">Protein biosynthesis</keyword>